<dbReference type="eggNOG" id="ENOG502SYP5">
    <property type="taxonomic scope" value="Eukaryota"/>
</dbReference>
<organism evidence="3">
    <name type="scientific">Micromonas pusilla (strain CCMP1545)</name>
    <name type="common">Picoplanktonic green alga</name>
    <dbReference type="NCBI Taxonomy" id="564608"/>
    <lineage>
        <taxon>Eukaryota</taxon>
        <taxon>Viridiplantae</taxon>
        <taxon>Chlorophyta</taxon>
        <taxon>Mamiellophyceae</taxon>
        <taxon>Mamiellales</taxon>
        <taxon>Mamiellaceae</taxon>
        <taxon>Micromonas</taxon>
    </lineage>
</organism>
<dbReference type="PANTHER" id="PTHR11102">
    <property type="entry name" value="SEL-1-LIKE PROTEIN"/>
    <property type="match status" value="1"/>
</dbReference>
<dbReference type="InterPro" id="IPR006597">
    <property type="entry name" value="Sel1-like"/>
</dbReference>
<protein>
    <submittedName>
        <fullName evidence="2">Predicted protein</fullName>
    </submittedName>
</protein>
<name>C1N5H3_MICPC</name>
<evidence type="ECO:0000313" key="2">
    <source>
        <dbReference type="EMBL" id="EEH52294.1"/>
    </source>
</evidence>
<dbReference type="Proteomes" id="UP000001876">
    <property type="component" value="Unassembled WGS sequence"/>
</dbReference>
<dbReference type="RefSeq" id="XP_003063158.1">
    <property type="nucleotide sequence ID" value="XM_003063112.1"/>
</dbReference>
<dbReference type="InterPro" id="IPR050767">
    <property type="entry name" value="Sel1_AlgK"/>
</dbReference>
<dbReference type="SMART" id="SM00671">
    <property type="entry name" value="SEL1"/>
    <property type="match status" value="3"/>
</dbReference>
<keyword evidence="3" id="KW-1185">Reference proteome</keyword>
<reference evidence="2 3" key="1">
    <citation type="journal article" date="2009" name="Science">
        <title>Green evolution and dynamic adaptations revealed by genomes of the marine picoeukaryotes Micromonas.</title>
        <authorList>
            <person name="Worden A.Z."/>
            <person name="Lee J.H."/>
            <person name="Mock T."/>
            <person name="Rouze P."/>
            <person name="Simmons M.P."/>
            <person name="Aerts A.L."/>
            <person name="Allen A.E."/>
            <person name="Cuvelier M.L."/>
            <person name="Derelle E."/>
            <person name="Everett M.V."/>
            <person name="Foulon E."/>
            <person name="Grimwood J."/>
            <person name="Gundlach H."/>
            <person name="Henrissat B."/>
            <person name="Napoli C."/>
            <person name="McDonald S.M."/>
            <person name="Parker M.S."/>
            <person name="Rombauts S."/>
            <person name="Salamov A."/>
            <person name="Von Dassow P."/>
            <person name="Badger J.H."/>
            <person name="Coutinho P.M."/>
            <person name="Demir E."/>
            <person name="Dubchak I."/>
            <person name="Gentemann C."/>
            <person name="Eikrem W."/>
            <person name="Gready J.E."/>
            <person name="John U."/>
            <person name="Lanier W."/>
            <person name="Lindquist E.A."/>
            <person name="Lucas S."/>
            <person name="Mayer K.F."/>
            <person name="Moreau H."/>
            <person name="Not F."/>
            <person name="Otillar R."/>
            <person name="Panaud O."/>
            <person name="Pangilinan J."/>
            <person name="Paulsen I."/>
            <person name="Piegu B."/>
            <person name="Poliakov A."/>
            <person name="Robbens S."/>
            <person name="Schmutz J."/>
            <person name="Toulza E."/>
            <person name="Wyss T."/>
            <person name="Zelensky A."/>
            <person name="Zhou K."/>
            <person name="Armbrust E.V."/>
            <person name="Bhattacharya D."/>
            <person name="Goodenough U.W."/>
            <person name="Van de Peer Y."/>
            <person name="Grigoriev I.V."/>
        </authorList>
    </citation>
    <scope>NUCLEOTIDE SEQUENCE [LARGE SCALE GENOMIC DNA]</scope>
    <source>
        <strain evidence="2 3">CCMP1545</strain>
    </source>
</reference>
<dbReference type="GeneID" id="9688802"/>
<dbReference type="OrthoDB" id="272077at2759"/>
<dbReference type="Pfam" id="PF08238">
    <property type="entry name" value="Sel1"/>
    <property type="match status" value="4"/>
</dbReference>
<proteinExistence type="inferred from homology"/>
<dbReference type="Gene3D" id="1.25.40.10">
    <property type="entry name" value="Tetratricopeptide repeat domain"/>
    <property type="match status" value="1"/>
</dbReference>
<accession>C1N5H3</accession>
<dbReference type="KEGG" id="mpp:MICPUCDRAFT_52918"/>
<dbReference type="AlphaFoldDB" id="C1N5H3"/>
<sequence length="249" mass="27147">MESAGAFDAISPDLACVVLSHVENLKDRFSLARVNRAFFEASKRDASLPPPDVLFQFARESDIAGQHEREVAWLKKAAARDQVEALALLGAYYSEGMHGVEIDDAAAFRLCKRATELDHEGSELYRISIGHLGECYVEGNGVEQDIAKGVELVRKAADLGEIESMLSMASYHSEGTHGVEKDTTKARYLAVRALQSGYINHIKTPEDLARLCAIFRSAGAHVDFDLDNQLVAIGLDNRLITIGITSSPG</sequence>
<dbReference type="SUPFAM" id="SSF81901">
    <property type="entry name" value="HCP-like"/>
    <property type="match status" value="1"/>
</dbReference>
<dbReference type="InterPro" id="IPR011990">
    <property type="entry name" value="TPR-like_helical_dom_sf"/>
</dbReference>
<comment type="similarity">
    <text evidence="1">Belongs to the sel-1 family.</text>
</comment>
<dbReference type="EMBL" id="GG663748">
    <property type="protein sequence ID" value="EEH52294.1"/>
    <property type="molecule type" value="Genomic_DNA"/>
</dbReference>
<evidence type="ECO:0000256" key="1">
    <source>
        <dbReference type="ARBA" id="ARBA00038101"/>
    </source>
</evidence>
<dbReference type="PANTHER" id="PTHR11102:SF160">
    <property type="entry name" value="ERAD-ASSOCIATED E3 UBIQUITIN-PROTEIN LIGASE COMPONENT HRD3"/>
    <property type="match status" value="1"/>
</dbReference>
<evidence type="ECO:0000313" key="3">
    <source>
        <dbReference type="Proteomes" id="UP000001876"/>
    </source>
</evidence>
<gene>
    <name evidence="2" type="ORF">MICPUCDRAFT_52918</name>
</gene>
<dbReference type="STRING" id="564608.C1N5H3"/>